<dbReference type="PANTHER" id="PTHR21461">
    <property type="entry name" value="GLYCOSYLTRANSFERASE FAMILY 92 PROTEIN"/>
    <property type="match status" value="1"/>
</dbReference>
<evidence type="ECO:0000313" key="10">
    <source>
        <dbReference type="Proteomes" id="UP000323000"/>
    </source>
</evidence>
<feature type="transmembrane region" description="Helical" evidence="8">
    <location>
        <begin position="21"/>
        <end position="40"/>
    </location>
</feature>
<dbReference type="OrthoDB" id="2526284at2759"/>
<dbReference type="GO" id="GO:0016757">
    <property type="term" value="F:glycosyltransferase activity"/>
    <property type="evidence" value="ECO:0007669"/>
    <property type="project" value="UniProtKB-UniRule"/>
</dbReference>
<comment type="caution">
    <text evidence="9">The sequence shown here is derived from an EMBL/GenBank/DDBJ whole genome shotgun (WGS) entry which is preliminary data.</text>
</comment>
<comment type="similarity">
    <text evidence="2 8">Belongs to the glycosyltransferase 92 family.</text>
</comment>
<dbReference type="GO" id="GO:0005737">
    <property type="term" value="C:cytoplasm"/>
    <property type="evidence" value="ECO:0007669"/>
    <property type="project" value="TreeGrafter"/>
</dbReference>
<keyword evidence="10" id="KW-1185">Reference proteome</keyword>
<dbReference type="EC" id="2.4.1.-" evidence="8"/>
<evidence type="ECO:0000256" key="1">
    <source>
        <dbReference type="ARBA" id="ARBA00004167"/>
    </source>
</evidence>
<evidence type="ECO:0000313" key="9">
    <source>
        <dbReference type="EMBL" id="TXG56390.1"/>
    </source>
</evidence>
<keyword evidence="7 8" id="KW-0472">Membrane</keyword>
<keyword evidence="4 8" id="KW-0808">Transferase</keyword>
<dbReference type="Proteomes" id="UP000323000">
    <property type="component" value="Chromosome 8"/>
</dbReference>
<sequence>MNSEQRWKRKRSYRAYSRAQYLSVRSVILCSCFLVFLLFLSTDRLPIRTVSFKPVLGVSTLSLLSRNSVSVQDSINRGLFHFWPLRVDERVLFPDHVLLMVSNRIQRTDALDCVYYKVLNASASDDVRVQVRPLVSTDEYDEFRWIARCPLPPTNYSATVDLRRRGDAVVVAEKHGWSLRDNRTVHSWERMAYAAVLDGNTTVVFVKGLNLRPHRVSDHRFFRCQFGLGNLEKDEGFALVTEAVAAAQEVVRCLLPRSIRKNPEKAHGIRVTIVKANNRVQGDHNAMNSVVRIRNHRSLGQRRNRRMYRDYVPIPSVARIHNPRVRRTYEQKSNQRTYEQKSNQKKYELCACTMLWNQASSLREWITYHAWLGVERWFIYDNNSDDGIQEAIEELNLQDYNVSRHNWPWIKTQEAGFSHCALRARNECRWVGFFDVDEFFYFPRDHRHGLSGQNSLRTLVANFSSSETIAEIRTSCHSFGPSGLSSHPLQGVTVGYTCRLQSPERHKSIVRPDLLNTTLLNVVHHFRLREGYRYLNLPESAAIINHYKYQVWETFQAKFFRRVATYVVDWQENQNTGSKDRAPGLGTEAIEPPNWRLKFCEVWDTGLRDLVLANFADPATGSLPWERPHL</sequence>
<protein>
    <recommendedName>
        <fullName evidence="8">Glycosyltransferase family 92 protein</fullName>
        <ecNumber evidence="8">2.4.1.-</ecNumber>
    </recommendedName>
</protein>
<dbReference type="AlphaFoldDB" id="A0A5C7HH58"/>
<dbReference type="PANTHER" id="PTHR21461:SF16">
    <property type="entry name" value="GLYCOSYLTRANSFERASE FAMILY 92 PROTEIN RCOM_0530710"/>
    <property type="match status" value="1"/>
</dbReference>
<dbReference type="GO" id="GO:0016020">
    <property type="term" value="C:membrane"/>
    <property type="evidence" value="ECO:0007669"/>
    <property type="project" value="UniProtKB-SubCell"/>
</dbReference>
<keyword evidence="3 8" id="KW-0328">Glycosyltransferase</keyword>
<keyword evidence="5 8" id="KW-0812">Transmembrane</keyword>
<evidence type="ECO:0000256" key="6">
    <source>
        <dbReference type="ARBA" id="ARBA00022989"/>
    </source>
</evidence>
<organism evidence="9 10">
    <name type="scientific">Acer yangbiense</name>
    <dbReference type="NCBI Taxonomy" id="1000413"/>
    <lineage>
        <taxon>Eukaryota</taxon>
        <taxon>Viridiplantae</taxon>
        <taxon>Streptophyta</taxon>
        <taxon>Embryophyta</taxon>
        <taxon>Tracheophyta</taxon>
        <taxon>Spermatophyta</taxon>
        <taxon>Magnoliopsida</taxon>
        <taxon>eudicotyledons</taxon>
        <taxon>Gunneridae</taxon>
        <taxon>Pentapetalae</taxon>
        <taxon>rosids</taxon>
        <taxon>malvids</taxon>
        <taxon>Sapindales</taxon>
        <taxon>Sapindaceae</taxon>
        <taxon>Hippocastanoideae</taxon>
        <taxon>Acereae</taxon>
        <taxon>Acer</taxon>
    </lineage>
</organism>
<keyword evidence="6 8" id="KW-1133">Transmembrane helix</keyword>
<evidence type="ECO:0000256" key="8">
    <source>
        <dbReference type="RuleBase" id="RU366017"/>
    </source>
</evidence>
<name>A0A5C7HH58_9ROSI</name>
<reference evidence="10" key="1">
    <citation type="journal article" date="2019" name="Gigascience">
        <title>De novo genome assembly of the endangered Acer yangbiense, a plant species with extremely small populations endemic to Yunnan Province, China.</title>
        <authorList>
            <person name="Yang J."/>
            <person name="Wariss H.M."/>
            <person name="Tao L."/>
            <person name="Zhang R."/>
            <person name="Yun Q."/>
            <person name="Hollingsworth P."/>
            <person name="Dao Z."/>
            <person name="Luo G."/>
            <person name="Guo H."/>
            <person name="Ma Y."/>
            <person name="Sun W."/>
        </authorList>
    </citation>
    <scope>NUCLEOTIDE SEQUENCE [LARGE SCALE GENOMIC DNA]</scope>
    <source>
        <strain evidence="10">cv. Malutang</strain>
    </source>
</reference>
<accession>A0A5C7HH58</accession>
<evidence type="ECO:0000256" key="4">
    <source>
        <dbReference type="ARBA" id="ARBA00022679"/>
    </source>
</evidence>
<proteinExistence type="inferred from homology"/>
<evidence type="ECO:0000256" key="3">
    <source>
        <dbReference type="ARBA" id="ARBA00022676"/>
    </source>
</evidence>
<evidence type="ECO:0000256" key="2">
    <source>
        <dbReference type="ARBA" id="ARBA00007647"/>
    </source>
</evidence>
<dbReference type="Pfam" id="PF01697">
    <property type="entry name" value="Glyco_transf_92"/>
    <property type="match status" value="1"/>
</dbReference>
<gene>
    <name evidence="9" type="ORF">EZV62_017703</name>
</gene>
<dbReference type="EMBL" id="VAHF01000008">
    <property type="protein sequence ID" value="TXG56390.1"/>
    <property type="molecule type" value="Genomic_DNA"/>
</dbReference>
<comment type="subcellular location">
    <subcellularLocation>
        <location evidence="1">Membrane</location>
        <topology evidence="1">Single-pass membrane protein</topology>
    </subcellularLocation>
</comment>
<evidence type="ECO:0000256" key="5">
    <source>
        <dbReference type="ARBA" id="ARBA00022692"/>
    </source>
</evidence>
<dbReference type="InterPro" id="IPR008166">
    <property type="entry name" value="Glyco_transf_92"/>
</dbReference>
<evidence type="ECO:0000256" key="7">
    <source>
        <dbReference type="ARBA" id="ARBA00023136"/>
    </source>
</evidence>